<dbReference type="SUPFAM" id="SSF53474">
    <property type="entry name" value="alpha/beta-Hydrolases"/>
    <property type="match status" value="1"/>
</dbReference>
<dbReference type="Gene3D" id="3.40.50.1820">
    <property type="entry name" value="alpha/beta hydrolase"/>
    <property type="match status" value="1"/>
</dbReference>
<dbReference type="GO" id="GO:0031966">
    <property type="term" value="C:mitochondrial membrane"/>
    <property type="evidence" value="ECO:0007669"/>
    <property type="project" value="UniProtKB-SubCell"/>
</dbReference>
<evidence type="ECO:0000256" key="2">
    <source>
        <dbReference type="ARBA" id="ARBA00013254"/>
    </source>
</evidence>
<comment type="subcellular location">
    <subcellularLocation>
        <location evidence="3">Late endosome membrane</location>
        <topology evidence="3">Single-pass type II membrane protein</topology>
    </subcellularLocation>
    <subcellularLocation>
        <location evidence="4">Lysosome membrane</location>
        <topology evidence="4">Single-pass type II membrane protein</topology>
    </subcellularLocation>
    <subcellularLocation>
        <location evidence="5">Mitochondrion membrane</location>
        <topology evidence="5">Single-pass type II membrane protein</topology>
    </subcellularLocation>
</comment>
<proteinExistence type="predicted"/>
<evidence type="ECO:0000259" key="9">
    <source>
        <dbReference type="Pfam" id="PF00561"/>
    </source>
</evidence>
<dbReference type="Proteomes" id="UP000887568">
    <property type="component" value="Unplaced"/>
</dbReference>
<accession>A0A913ZRR0</accession>
<evidence type="ECO:0000256" key="7">
    <source>
        <dbReference type="ARBA" id="ARBA00049568"/>
    </source>
</evidence>
<keyword evidence="11" id="KW-1185">Reference proteome</keyword>
<comment type="catalytic activity">
    <reaction evidence="1">
        <text>Hydrolyzes glycerol monoesters of long-chain fatty acids.</text>
        <dbReference type="EC" id="3.1.1.23"/>
    </reaction>
</comment>
<dbReference type="GO" id="GO:0047372">
    <property type="term" value="F:monoacylglycerol lipase activity"/>
    <property type="evidence" value="ECO:0007669"/>
    <property type="project" value="UniProtKB-EC"/>
</dbReference>
<dbReference type="GO" id="GO:0046464">
    <property type="term" value="P:acylglycerol catabolic process"/>
    <property type="evidence" value="ECO:0007669"/>
    <property type="project" value="TreeGrafter"/>
</dbReference>
<dbReference type="PANTHER" id="PTHR43798:SF5">
    <property type="entry name" value="MONOACYLGLYCEROL LIPASE ABHD6"/>
    <property type="match status" value="1"/>
</dbReference>
<keyword evidence="8" id="KW-0472">Membrane</keyword>
<evidence type="ECO:0000313" key="10">
    <source>
        <dbReference type="EnsemblMetazoa" id="XP_038054458.1"/>
    </source>
</evidence>
<dbReference type="GO" id="GO:0005765">
    <property type="term" value="C:lysosomal membrane"/>
    <property type="evidence" value="ECO:0007669"/>
    <property type="project" value="UniProtKB-SubCell"/>
</dbReference>
<sequence>MHTIFKLALAPPLMCIGLMMLPFVFFFSPTIVAAVGIVYFRPDLVFRLYTRFKMWHIGFRSKSVTVSKYTFSFAVRGKPDPSRPSMLFLHGFSAAQDMWWPFVQNLPSDWHIVAVDMPGHGKTTRKMNDSFSLPAQAARMRQFTQAVGLRKKPFHLVGISMGGGVAGVYAAKYSEDLAKLTMFCPAGINSKIPSEFELAVSDGRLSNGLLPENEEEYVKMVPYLMYEVPKVPSLYWKGMRLLRKNNNAFYKKVMSDLMAPNSKDSLRANMSSITVPTLVLWGQHDNLLHPSGARVLKEGIPNSQVHVLERCGHSLHMERPFKTSKLLRTFAEEENAN</sequence>
<comment type="function">
    <text evidence="7">Lipase that preferentially hydrolysis medium-chain saturated monoacylglycerols including 2-arachidonoylglycerol. Through 2-arachidonoylglycerol degradation may regulate endocannabinoid signaling pathways. Also has a lysophosphatidyl lipase activity with a preference for lysophosphatidylglycerol among other lysophospholipids. Also able to degrade bis(monoacylglycero)phosphate (BMP) and constitutes the major enzyme for BMP catabolism. BMP, also known as lysobisphosphatidic acid, is enriched in late endosomes and lysosomes and plays a key role in the formation of intraluminal vesicles and in lipid sorting.</text>
</comment>
<dbReference type="GO" id="GO:0031902">
    <property type="term" value="C:late endosome membrane"/>
    <property type="evidence" value="ECO:0007669"/>
    <property type="project" value="UniProtKB-SubCell"/>
</dbReference>
<protein>
    <recommendedName>
        <fullName evidence="2">acylglycerol lipase</fullName>
        <ecNumber evidence="2">3.1.1.23</ecNumber>
    </recommendedName>
</protein>
<name>A0A913ZRR0_PATMI</name>
<dbReference type="OrthoDB" id="6431331at2759"/>
<dbReference type="PANTHER" id="PTHR43798">
    <property type="entry name" value="MONOACYLGLYCEROL LIPASE"/>
    <property type="match status" value="1"/>
</dbReference>
<keyword evidence="8" id="KW-1133">Transmembrane helix</keyword>
<dbReference type="OMA" id="YEEVFME"/>
<evidence type="ECO:0000256" key="5">
    <source>
        <dbReference type="ARBA" id="ARBA00046308"/>
    </source>
</evidence>
<evidence type="ECO:0000256" key="1">
    <source>
        <dbReference type="ARBA" id="ARBA00001613"/>
    </source>
</evidence>
<evidence type="ECO:0000256" key="6">
    <source>
        <dbReference type="ARBA" id="ARBA00047662"/>
    </source>
</evidence>
<dbReference type="EC" id="3.1.1.23" evidence="2"/>
<dbReference type="PRINTS" id="PR00111">
    <property type="entry name" value="ABHYDROLASE"/>
</dbReference>
<dbReference type="EnsemblMetazoa" id="XM_038198530.1">
    <property type="protein sequence ID" value="XP_038054458.1"/>
    <property type="gene ID" value="LOC119726721"/>
</dbReference>
<organism evidence="10 11">
    <name type="scientific">Patiria miniata</name>
    <name type="common">Bat star</name>
    <name type="synonym">Asterina miniata</name>
    <dbReference type="NCBI Taxonomy" id="46514"/>
    <lineage>
        <taxon>Eukaryota</taxon>
        <taxon>Metazoa</taxon>
        <taxon>Echinodermata</taxon>
        <taxon>Eleutherozoa</taxon>
        <taxon>Asterozoa</taxon>
        <taxon>Asteroidea</taxon>
        <taxon>Valvatacea</taxon>
        <taxon>Valvatida</taxon>
        <taxon>Asterinidae</taxon>
        <taxon>Patiria</taxon>
    </lineage>
</organism>
<dbReference type="AlphaFoldDB" id="A0A913ZRR0"/>
<evidence type="ECO:0000256" key="8">
    <source>
        <dbReference type="SAM" id="Phobius"/>
    </source>
</evidence>
<keyword evidence="8" id="KW-0812">Transmembrane</keyword>
<dbReference type="Pfam" id="PF00561">
    <property type="entry name" value="Abhydrolase_1"/>
    <property type="match status" value="1"/>
</dbReference>
<dbReference type="RefSeq" id="XP_038054458.1">
    <property type="nucleotide sequence ID" value="XM_038198530.1"/>
</dbReference>
<dbReference type="InterPro" id="IPR050266">
    <property type="entry name" value="AB_hydrolase_sf"/>
</dbReference>
<comment type="catalytic activity">
    <reaction evidence="6">
        <text>1-dodecanoylglycerol + H2O = dodecanoate + glycerol + H(+)</text>
        <dbReference type="Rhea" id="RHEA:44316"/>
        <dbReference type="ChEBI" id="CHEBI:15377"/>
        <dbReference type="ChEBI" id="CHEBI:15378"/>
        <dbReference type="ChEBI" id="CHEBI:17754"/>
        <dbReference type="ChEBI" id="CHEBI:18262"/>
        <dbReference type="ChEBI" id="CHEBI:75539"/>
    </reaction>
</comment>
<evidence type="ECO:0000313" key="11">
    <source>
        <dbReference type="Proteomes" id="UP000887568"/>
    </source>
</evidence>
<dbReference type="InterPro" id="IPR029058">
    <property type="entry name" value="AB_hydrolase_fold"/>
</dbReference>
<dbReference type="InterPro" id="IPR000073">
    <property type="entry name" value="AB_hydrolase_1"/>
</dbReference>
<evidence type="ECO:0000256" key="4">
    <source>
        <dbReference type="ARBA" id="ARBA00037874"/>
    </source>
</evidence>
<feature type="transmembrane region" description="Helical" evidence="8">
    <location>
        <begin position="20"/>
        <end position="40"/>
    </location>
</feature>
<feature type="domain" description="AB hydrolase-1" evidence="9">
    <location>
        <begin position="84"/>
        <end position="320"/>
    </location>
</feature>
<dbReference type="GeneID" id="119726721"/>
<reference evidence="10" key="1">
    <citation type="submission" date="2022-11" db="UniProtKB">
        <authorList>
            <consortium name="EnsemblMetazoa"/>
        </authorList>
    </citation>
    <scope>IDENTIFICATION</scope>
</reference>
<evidence type="ECO:0000256" key="3">
    <source>
        <dbReference type="ARBA" id="ARBA00037797"/>
    </source>
</evidence>